<keyword evidence="1" id="KW-0732">Signal</keyword>
<evidence type="ECO:0000313" key="3">
    <source>
        <dbReference type="Proteomes" id="UP001147752"/>
    </source>
</evidence>
<proteinExistence type="predicted"/>
<feature type="signal peptide" evidence="1">
    <location>
        <begin position="1"/>
        <end position="18"/>
    </location>
</feature>
<name>A0A9W9S4N5_9EURO</name>
<evidence type="ECO:0000256" key="1">
    <source>
        <dbReference type="SAM" id="SignalP"/>
    </source>
</evidence>
<gene>
    <name evidence="2" type="ORF">N7517_003947</name>
</gene>
<protein>
    <submittedName>
        <fullName evidence="2">Uncharacterized protein</fullName>
    </submittedName>
</protein>
<sequence>MRSNYILDILGLALAATASPVSWVVHTLVVVGGAEDTAAGAAVGEDIDGAMAEDGIVFPLYPASSSEIFQ</sequence>
<feature type="chain" id="PRO_5040875106" evidence="1">
    <location>
        <begin position="19"/>
        <end position="70"/>
    </location>
</feature>
<evidence type="ECO:0000313" key="2">
    <source>
        <dbReference type="EMBL" id="KAJ5371941.1"/>
    </source>
</evidence>
<dbReference type="AlphaFoldDB" id="A0A9W9S4N5"/>
<organism evidence="2 3">
    <name type="scientific">Penicillium concentricum</name>
    <dbReference type="NCBI Taxonomy" id="293559"/>
    <lineage>
        <taxon>Eukaryota</taxon>
        <taxon>Fungi</taxon>
        <taxon>Dikarya</taxon>
        <taxon>Ascomycota</taxon>
        <taxon>Pezizomycotina</taxon>
        <taxon>Eurotiomycetes</taxon>
        <taxon>Eurotiomycetidae</taxon>
        <taxon>Eurotiales</taxon>
        <taxon>Aspergillaceae</taxon>
        <taxon>Penicillium</taxon>
    </lineage>
</organism>
<keyword evidence="3" id="KW-1185">Reference proteome</keyword>
<reference evidence="2" key="2">
    <citation type="journal article" date="2023" name="IMA Fungus">
        <title>Comparative genomic study of the Penicillium genus elucidates a diverse pangenome and 15 lateral gene transfer events.</title>
        <authorList>
            <person name="Petersen C."/>
            <person name="Sorensen T."/>
            <person name="Nielsen M.R."/>
            <person name="Sondergaard T.E."/>
            <person name="Sorensen J.L."/>
            <person name="Fitzpatrick D.A."/>
            <person name="Frisvad J.C."/>
            <person name="Nielsen K.L."/>
        </authorList>
    </citation>
    <scope>NUCLEOTIDE SEQUENCE</scope>
    <source>
        <strain evidence="2">IBT 3081</strain>
    </source>
</reference>
<dbReference type="Proteomes" id="UP001147752">
    <property type="component" value="Unassembled WGS sequence"/>
</dbReference>
<reference evidence="2" key="1">
    <citation type="submission" date="2022-12" db="EMBL/GenBank/DDBJ databases">
        <authorList>
            <person name="Petersen C."/>
        </authorList>
    </citation>
    <scope>NUCLEOTIDE SEQUENCE</scope>
    <source>
        <strain evidence="2">IBT 3081</strain>
    </source>
</reference>
<comment type="caution">
    <text evidence="2">The sequence shown here is derived from an EMBL/GenBank/DDBJ whole genome shotgun (WGS) entry which is preliminary data.</text>
</comment>
<accession>A0A9W9S4N5</accession>
<dbReference type="GeneID" id="81460860"/>
<dbReference type="RefSeq" id="XP_056577927.1">
    <property type="nucleotide sequence ID" value="XM_056721677.1"/>
</dbReference>
<dbReference type="EMBL" id="JAPZBT010000002">
    <property type="protein sequence ID" value="KAJ5371941.1"/>
    <property type="molecule type" value="Genomic_DNA"/>
</dbReference>